<evidence type="ECO:0000313" key="1">
    <source>
        <dbReference type="EMBL" id="SLN38456.1"/>
    </source>
</evidence>
<dbReference type="InterPro" id="IPR027417">
    <property type="entry name" value="P-loop_NTPase"/>
</dbReference>
<dbReference type="RefSeq" id="WP_085791499.1">
    <property type="nucleotide sequence ID" value="NZ_FWFK01000003.1"/>
</dbReference>
<dbReference type="InterPro" id="IPR005331">
    <property type="entry name" value="Sulfotransferase"/>
</dbReference>
<evidence type="ECO:0000313" key="2">
    <source>
        <dbReference type="Proteomes" id="UP000193570"/>
    </source>
</evidence>
<protein>
    <submittedName>
        <fullName evidence="1">Sulfotransferase family protein</fullName>
    </submittedName>
</protein>
<dbReference type="GO" id="GO:0008146">
    <property type="term" value="F:sulfotransferase activity"/>
    <property type="evidence" value="ECO:0007669"/>
    <property type="project" value="InterPro"/>
</dbReference>
<proteinExistence type="predicted"/>
<reference evidence="1 2" key="1">
    <citation type="submission" date="2017-03" db="EMBL/GenBank/DDBJ databases">
        <authorList>
            <person name="Afonso C.L."/>
            <person name="Miller P.J."/>
            <person name="Scott M.A."/>
            <person name="Spackman E."/>
            <person name="Goraichik I."/>
            <person name="Dimitrov K.M."/>
            <person name="Suarez D.L."/>
            <person name="Swayne D.E."/>
        </authorList>
    </citation>
    <scope>NUCLEOTIDE SEQUENCE [LARGE SCALE GENOMIC DNA]</scope>
    <source>
        <strain evidence="1 2">CECT 8625</strain>
    </source>
</reference>
<dbReference type="SUPFAM" id="SSF52540">
    <property type="entry name" value="P-loop containing nucleoside triphosphate hydrolases"/>
    <property type="match status" value="1"/>
</dbReference>
<dbReference type="EMBL" id="FWFK01000003">
    <property type="protein sequence ID" value="SLN38456.1"/>
    <property type="molecule type" value="Genomic_DNA"/>
</dbReference>
<dbReference type="OrthoDB" id="1407035at2"/>
<dbReference type="Proteomes" id="UP000193570">
    <property type="component" value="Unassembled WGS sequence"/>
</dbReference>
<organism evidence="1 2">
    <name type="scientific">Roseivivax jejudonensis</name>
    <dbReference type="NCBI Taxonomy" id="1529041"/>
    <lineage>
        <taxon>Bacteria</taxon>
        <taxon>Pseudomonadati</taxon>
        <taxon>Pseudomonadota</taxon>
        <taxon>Alphaproteobacteria</taxon>
        <taxon>Rhodobacterales</taxon>
        <taxon>Roseobacteraceae</taxon>
        <taxon>Roseivivax</taxon>
    </lineage>
</organism>
<name>A0A1X6Z211_9RHOB</name>
<dbReference type="AlphaFoldDB" id="A0A1X6Z211"/>
<dbReference type="GO" id="GO:0016020">
    <property type="term" value="C:membrane"/>
    <property type="evidence" value="ECO:0007669"/>
    <property type="project" value="InterPro"/>
</dbReference>
<sequence>MRRIQRWMLSGRGYAPDMLASHSAVAVFPRLGIVFNRIKKSGNTSIAAFLHEVEGHAVPPTPQALKAELRSIRTLSLAETWAFPRLRSLAVVREPGARALSGFLHHVAPGTNERHAAAPGYGDRSPEGFAAFLAWLEAGNLDYNAHFRPQTALMFQPPGRFTWILRLERLSEGMRGVLRDIGEDPAAADCLAAPHEMERAQPGKLTGSRAAGADFLSPSSRAAVARLYAADYAAFDYPRPDP</sequence>
<keyword evidence="1" id="KW-0808">Transferase</keyword>
<dbReference type="Pfam" id="PF03567">
    <property type="entry name" value="Sulfotransfer_2"/>
    <property type="match status" value="1"/>
</dbReference>
<keyword evidence="2" id="KW-1185">Reference proteome</keyword>
<accession>A0A1X6Z211</accession>
<gene>
    <name evidence="1" type="ORF">ROJ8625_01768</name>
</gene>